<dbReference type="Pfam" id="PF07876">
    <property type="entry name" value="Dabb"/>
    <property type="match status" value="1"/>
</dbReference>
<dbReference type="EMBL" id="MAPZ01000010">
    <property type="protein sequence ID" value="OBY11975.1"/>
    <property type="molecule type" value="Genomic_DNA"/>
</dbReference>
<dbReference type="PANTHER" id="PTHR37832">
    <property type="entry name" value="BLL2683 PROTEIN"/>
    <property type="match status" value="1"/>
</dbReference>
<evidence type="ECO:0000259" key="1">
    <source>
        <dbReference type="PROSITE" id="PS51502"/>
    </source>
</evidence>
<dbReference type="PROSITE" id="PS51502">
    <property type="entry name" value="S_R_A_B_BARREL"/>
    <property type="match status" value="1"/>
</dbReference>
<dbReference type="PANTHER" id="PTHR37832:SF1">
    <property type="entry name" value="STRESS-RESPONSE A_B BARREL DOMAIN-CONTAINING PROTEIN"/>
    <property type="match status" value="1"/>
</dbReference>
<evidence type="ECO:0000313" key="3">
    <source>
        <dbReference type="Proteomes" id="UP000092714"/>
    </source>
</evidence>
<protein>
    <submittedName>
        <fullName evidence="2">Stress responsive protein</fullName>
    </submittedName>
</protein>
<reference evidence="2 3" key="1">
    <citation type="submission" date="2016-06" db="EMBL/GenBank/DDBJ databases">
        <authorList>
            <person name="Kjaerup R.B."/>
            <person name="Dalgaard T.S."/>
            <person name="Juul-Madsen H.R."/>
        </authorList>
    </citation>
    <scope>NUCLEOTIDE SEQUENCE [LARGE SCALE GENOMIC DNA]</scope>
    <source>
        <strain evidence="2 3">373-A1</strain>
    </source>
</reference>
<feature type="domain" description="Stress-response A/B barrel" evidence="1">
    <location>
        <begin position="2"/>
        <end position="98"/>
    </location>
</feature>
<keyword evidence="3" id="KW-1185">Reference proteome</keyword>
<accession>A0A174THZ5</accession>
<gene>
    <name evidence="2" type="ORF">CP373A1_03365</name>
</gene>
<dbReference type="GeneID" id="42775525"/>
<dbReference type="OrthoDB" id="9808130at2"/>
<dbReference type="SUPFAM" id="SSF54909">
    <property type="entry name" value="Dimeric alpha+beta barrel"/>
    <property type="match status" value="1"/>
</dbReference>
<dbReference type="InterPro" id="IPR011008">
    <property type="entry name" value="Dimeric_a/b-barrel"/>
</dbReference>
<dbReference type="Gene3D" id="3.30.70.100">
    <property type="match status" value="1"/>
</dbReference>
<comment type="caution">
    <text evidence="2">The sequence shown here is derived from an EMBL/GenBank/DDBJ whole genome shotgun (WGS) entry which is preliminary data.</text>
</comment>
<dbReference type="SMART" id="SM00886">
    <property type="entry name" value="Dabb"/>
    <property type="match status" value="1"/>
</dbReference>
<evidence type="ECO:0000313" key="2">
    <source>
        <dbReference type="EMBL" id="OBY11975.1"/>
    </source>
</evidence>
<organism evidence="2 3">
    <name type="scientific">Clostridium paraputrificum</name>
    <dbReference type="NCBI Taxonomy" id="29363"/>
    <lineage>
        <taxon>Bacteria</taxon>
        <taxon>Bacillati</taxon>
        <taxon>Bacillota</taxon>
        <taxon>Clostridia</taxon>
        <taxon>Eubacteriales</taxon>
        <taxon>Clostridiaceae</taxon>
        <taxon>Clostridium</taxon>
    </lineage>
</organism>
<proteinExistence type="predicted"/>
<dbReference type="AlphaFoldDB" id="A0A174THZ5"/>
<dbReference type="RefSeq" id="WP_027097689.1">
    <property type="nucleotide sequence ID" value="NZ_CABHIH010000001.1"/>
</dbReference>
<dbReference type="eggNOG" id="COG4627">
    <property type="taxonomic scope" value="Bacteria"/>
</dbReference>
<sequence length="100" mass="11644">MIKHIVMWKLKEEAEGHSKEENAKLIKNMLEGLKDKIKEIVKIEVGIDFNKSEQAYDIVLYSEFNCKEDLDSYQINPKHVEVASYVKKVTNSRIVADYIV</sequence>
<dbReference type="Proteomes" id="UP000092714">
    <property type="component" value="Unassembled WGS sequence"/>
</dbReference>
<dbReference type="InterPro" id="IPR013097">
    <property type="entry name" value="Dabb"/>
</dbReference>
<name>A0A174THZ5_9CLOT</name>